<evidence type="ECO:0000313" key="3">
    <source>
        <dbReference type="Proteomes" id="UP000702952"/>
    </source>
</evidence>
<feature type="region of interest" description="Disordered" evidence="1">
    <location>
        <begin position="59"/>
        <end position="86"/>
    </location>
</feature>
<name>A0AA44J640_AGRTU</name>
<dbReference type="EMBL" id="JAAMAY010000001">
    <property type="protein sequence ID" value="NTC26605.1"/>
    <property type="molecule type" value="Genomic_DNA"/>
</dbReference>
<feature type="non-terminal residue" evidence="2">
    <location>
        <position position="1"/>
    </location>
</feature>
<dbReference type="Proteomes" id="UP000702952">
    <property type="component" value="Unassembled WGS sequence"/>
</dbReference>
<gene>
    <name evidence="2" type="ORF">G6M46_00350</name>
</gene>
<protein>
    <submittedName>
        <fullName evidence="2">Methyl-accepting chemotaxis protein</fullName>
    </submittedName>
</protein>
<accession>A0AA44J640</accession>
<organism evidence="2 3">
    <name type="scientific">Agrobacterium tumefaciens</name>
    <dbReference type="NCBI Taxonomy" id="358"/>
    <lineage>
        <taxon>Bacteria</taxon>
        <taxon>Pseudomonadati</taxon>
        <taxon>Pseudomonadota</taxon>
        <taxon>Alphaproteobacteria</taxon>
        <taxon>Hyphomicrobiales</taxon>
        <taxon>Rhizobiaceae</taxon>
        <taxon>Rhizobium/Agrobacterium group</taxon>
        <taxon>Agrobacterium</taxon>
        <taxon>Agrobacterium tumefaciens complex</taxon>
    </lineage>
</organism>
<evidence type="ECO:0000256" key="1">
    <source>
        <dbReference type="SAM" id="MobiDB-lite"/>
    </source>
</evidence>
<proteinExistence type="predicted"/>
<reference evidence="2" key="1">
    <citation type="journal article" date="2020" name="Science">
        <title>Unexpected conservation and global transmission of agrobacterial virulence plasmids.</title>
        <authorList>
            <person name="Weisberg A.J."/>
            <person name="Davis E.W. 2nd"/>
            <person name="Tabima J."/>
            <person name="Belcher M.S."/>
            <person name="Miller M."/>
            <person name="Kuo C.H."/>
            <person name="Loper J.E."/>
            <person name="Grunwald N.J."/>
            <person name="Putnam M.L."/>
            <person name="Chang J.H."/>
        </authorList>
    </citation>
    <scope>NUCLEOTIDE SEQUENCE</scope>
    <source>
        <strain evidence="2">17-1853-1a</strain>
    </source>
</reference>
<dbReference type="AlphaFoldDB" id="A0AA44J640"/>
<sequence>TQQNAAMVEQSTAASHSLAKEAASLTAQLSQFNLTGMASVQSAALRTSARAMAAVPPLPSNDIVGKPRARRVAGSGGGTQGNWEEF</sequence>
<comment type="caution">
    <text evidence="2">The sequence shown here is derived from an EMBL/GenBank/DDBJ whole genome shotgun (WGS) entry which is preliminary data.</text>
</comment>
<evidence type="ECO:0000313" key="2">
    <source>
        <dbReference type="EMBL" id="NTC26605.1"/>
    </source>
</evidence>